<dbReference type="OrthoDB" id="673970at2"/>
<dbReference type="GO" id="GO:0016788">
    <property type="term" value="F:hydrolase activity, acting on ester bonds"/>
    <property type="evidence" value="ECO:0007669"/>
    <property type="project" value="UniProtKB-ARBA"/>
</dbReference>
<gene>
    <name evidence="4" type="ORF">GO495_13895</name>
</gene>
<dbReference type="NCBIfam" id="TIGR04183">
    <property type="entry name" value="Por_Secre_tail"/>
    <property type="match status" value="1"/>
</dbReference>
<dbReference type="Proteomes" id="UP000468388">
    <property type="component" value="Unassembled WGS sequence"/>
</dbReference>
<dbReference type="RefSeq" id="WP_157300308.1">
    <property type="nucleotide sequence ID" value="NZ_BAAAZB010000006.1"/>
</dbReference>
<dbReference type="Gene3D" id="2.60.40.10">
    <property type="entry name" value="Immunoglobulins"/>
    <property type="match status" value="1"/>
</dbReference>
<dbReference type="CDD" id="cd00229">
    <property type="entry name" value="SGNH_hydrolase"/>
    <property type="match status" value="1"/>
</dbReference>
<dbReference type="AlphaFoldDB" id="A0A6N8J8W6"/>
<dbReference type="Pfam" id="PF18962">
    <property type="entry name" value="Por_Secre_tail"/>
    <property type="match status" value="1"/>
</dbReference>
<evidence type="ECO:0000256" key="1">
    <source>
        <dbReference type="SAM" id="SignalP"/>
    </source>
</evidence>
<protein>
    <submittedName>
        <fullName evidence="4">T9SS type A sorting domain-containing protein</fullName>
    </submittedName>
</protein>
<feature type="signal peptide" evidence="1">
    <location>
        <begin position="1"/>
        <end position="19"/>
    </location>
</feature>
<dbReference type="Pfam" id="PF13472">
    <property type="entry name" value="Lipase_GDSL_2"/>
    <property type="match status" value="1"/>
</dbReference>
<feature type="chain" id="PRO_5026763138" evidence="1">
    <location>
        <begin position="20"/>
        <end position="892"/>
    </location>
</feature>
<dbReference type="InterPro" id="IPR036514">
    <property type="entry name" value="SGNH_hydro_sf"/>
</dbReference>
<evidence type="ECO:0000313" key="5">
    <source>
        <dbReference type="Proteomes" id="UP000468388"/>
    </source>
</evidence>
<evidence type="ECO:0000259" key="3">
    <source>
        <dbReference type="Pfam" id="PF18962"/>
    </source>
</evidence>
<dbReference type="Gene3D" id="3.40.50.1110">
    <property type="entry name" value="SGNH hydrolase"/>
    <property type="match status" value="1"/>
</dbReference>
<evidence type="ECO:0000259" key="2">
    <source>
        <dbReference type="Pfam" id="PF13472"/>
    </source>
</evidence>
<accession>A0A6N8J8W6</accession>
<feature type="domain" description="Secretion system C-terminal sorting" evidence="3">
    <location>
        <begin position="816"/>
        <end position="883"/>
    </location>
</feature>
<dbReference type="Gene3D" id="2.60.40.2700">
    <property type="match status" value="1"/>
</dbReference>
<proteinExistence type="predicted"/>
<dbReference type="InterPro" id="IPR013830">
    <property type="entry name" value="SGNH_hydro"/>
</dbReference>
<keyword evidence="5" id="KW-1185">Reference proteome</keyword>
<feature type="domain" description="SGNH hydrolase-type esterase" evidence="2">
    <location>
        <begin position="55"/>
        <end position="231"/>
    </location>
</feature>
<name>A0A6N8J8W6_9BACT</name>
<dbReference type="InterPro" id="IPR026444">
    <property type="entry name" value="Secre_tail"/>
</dbReference>
<dbReference type="InterPro" id="IPR013783">
    <property type="entry name" value="Ig-like_fold"/>
</dbReference>
<comment type="caution">
    <text evidence="4">The sequence shown here is derived from an EMBL/GenBank/DDBJ whole genome shotgun (WGS) entry which is preliminary data.</text>
</comment>
<sequence>MQKYMCVLVLWLASLPVFSQTVLNAGVYNNGDNTYTLRWATNDKTLSTGPRVAGLGSSTLAGYLLTYPDRLGDKISIWLNNNTTNPVWINLAVAGYASANLMPATEGGNAGTNIDSALNSNPDFIFISLPTNDIANGLTINQILANFRKLDTMALNRGIPVFWETTQPRNTFTDAQQQQLKTLADSIRVIWPKRYVEGFSNTVDSTATTAARIKTGYGAGDGVHLNTTGNQQIADSLFARWKSYFTVIQGVAGYVVETSADGSTWTQLDVISDPTLVKKTYTGTGLQYFRVKALYTNTTYSAYSNTVVLPASASSTAPVNISSPNRILVDLGGDGVNTVLPNGTPAGLATASPDAYGDYWNNWFGSGGSSGFRDGATISKLVTTNNSATGISMKITGQPDGTYNTTATTRGINFNGFTVASNDYPATALSDNMFLYSSINPNGVILHITGLTAKKTYRFKLWGARVDNTTTPRIMETRLGSQAWTSAKTMETRYSSTDTPDYNRAIVYDSITGLDSLDIYMRVGTGSTFTSLSLVDINIINPVTIDTTQVCAGSDLTLSSALSSTSYQWQQNTGNGYTDISGQTAQSLSLTNIQAASLYRCKIGNDTSQVFFVTLTINTPPAVSISTTDPTGCYGTSFVFTAKTENGGNTLVYQWLVDGIAAGINSSTFSGILTDRSTVQVKLTSTNTCNTQTATSNIITVYVDSIVTPTIVIKGPVVLPMSTASQLTATVTHEGTSPLYQWMDSTSNHTWTNISGATTTALSYLPAKTGDKVLCKLTSNAGCLSSDIAFSTPLTFTVQLITAVDPVPASEYGIRLYPNPVSSVLTLAPLKPTDSWSSLEIRSVDGKLLYISTQIKNQTSINIPVSNLENGVYIVVLRGTNAKLATIKFVKI</sequence>
<reference evidence="4 5" key="1">
    <citation type="submission" date="2019-12" db="EMBL/GenBank/DDBJ databases">
        <title>The draft genomic sequence of strain Chitinophaga oryziterrae JCM 16595.</title>
        <authorList>
            <person name="Zhang X."/>
        </authorList>
    </citation>
    <scope>NUCLEOTIDE SEQUENCE [LARGE SCALE GENOMIC DNA]</scope>
    <source>
        <strain evidence="4 5">JCM 16595</strain>
    </source>
</reference>
<dbReference type="SUPFAM" id="SSF52266">
    <property type="entry name" value="SGNH hydrolase"/>
    <property type="match status" value="1"/>
</dbReference>
<organism evidence="4 5">
    <name type="scientific">Chitinophaga oryziterrae</name>
    <dbReference type="NCBI Taxonomy" id="1031224"/>
    <lineage>
        <taxon>Bacteria</taxon>
        <taxon>Pseudomonadati</taxon>
        <taxon>Bacteroidota</taxon>
        <taxon>Chitinophagia</taxon>
        <taxon>Chitinophagales</taxon>
        <taxon>Chitinophagaceae</taxon>
        <taxon>Chitinophaga</taxon>
    </lineage>
</organism>
<keyword evidence="1" id="KW-0732">Signal</keyword>
<evidence type="ECO:0000313" key="4">
    <source>
        <dbReference type="EMBL" id="MVT41677.1"/>
    </source>
</evidence>
<dbReference type="EMBL" id="WRXO01000003">
    <property type="protein sequence ID" value="MVT41677.1"/>
    <property type="molecule type" value="Genomic_DNA"/>
</dbReference>